<dbReference type="EMBL" id="JAKNCT010000006">
    <property type="protein sequence ID" value="MCG5031036.1"/>
    <property type="molecule type" value="Genomic_DNA"/>
</dbReference>
<reference evidence="1 2" key="1">
    <citation type="submission" date="2022-02" db="EMBL/GenBank/DDBJ databases">
        <title>Mesosutterella porci, a novel member of the family Sutterellaceae from pig feces.</title>
        <authorList>
            <person name="Wylensek D."/>
            <person name="Clavel T."/>
        </authorList>
    </citation>
    <scope>NUCLEOTIDE SEQUENCE [LARGE SCALE GENOMIC DNA]</scope>
    <source>
        <strain evidence="2">oilRF-744-wt-GAM-9</strain>
    </source>
</reference>
<dbReference type="InterPro" id="IPR001387">
    <property type="entry name" value="Cro/C1-type_HTH"/>
</dbReference>
<organism evidence="1 2">
    <name type="scientific">Mesosutterella porci</name>
    <dbReference type="NCBI Taxonomy" id="2915351"/>
    <lineage>
        <taxon>Bacteria</taxon>
        <taxon>Pseudomonadati</taxon>
        <taxon>Pseudomonadota</taxon>
        <taxon>Betaproteobacteria</taxon>
        <taxon>Burkholderiales</taxon>
        <taxon>Sutterellaceae</taxon>
        <taxon>Mesosutterella</taxon>
    </lineage>
</organism>
<name>A0ABS9MQY7_9BURK</name>
<dbReference type="RefSeq" id="WP_237978688.1">
    <property type="nucleotide sequence ID" value="NZ_JAKNCT010000006.1"/>
</dbReference>
<proteinExistence type="predicted"/>
<sequence>MQINRTAQILGLRIRSNRQSMHLTFARMSLKAGISKAALEKVERGDTDAPLSFYLKAVWRIDGFATCSGFLSPEGLKERGRSPVDQLMRLCGQRVAQKRTSLGLTLQELSAKCGVPQEELMKIEWGSSWGTFADYSRLFEALGEPGLLPGLLR</sequence>
<evidence type="ECO:0000313" key="1">
    <source>
        <dbReference type="EMBL" id="MCG5031036.1"/>
    </source>
</evidence>
<dbReference type="CDD" id="cd00093">
    <property type="entry name" value="HTH_XRE"/>
    <property type="match status" value="2"/>
</dbReference>
<comment type="caution">
    <text evidence="1">The sequence shown here is derived from an EMBL/GenBank/DDBJ whole genome shotgun (WGS) entry which is preliminary data.</text>
</comment>
<dbReference type="Proteomes" id="UP001297600">
    <property type="component" value="Unassembled WGS sequence"/>
</dbReference>
<gene>
    <name evidence="1" type="ORF">MAF45_06190</name>
</gene>
<dbReference type="SUPFAM" id="SSF47413">
    <property type="entry name" value="lambda repressor-like DNA-binding domains"/>
    <property type="match status" value="2"/>
</dbReference>
<dbReference type="InterPro" id="IPR010982">
    <property type="entry name" value="Lambda_DNA-bd_dom_sf"/>
</dbReference>
<accession>A0ABS9MQY7</accession>
<dbReference type="Gene3D" id="1.10.260.40">
    <property type="entry name" value="lambda repressor-like DNA-binding domains"/>
    <property type="match status" value="2"/>
</dbReference>
<keyword evidence="2" id="KW-1185">Reference proteome</keyword>
<evidence type="ECO:0000313" key="2">
    <source>
        <dbReference type="Proteomes" id="UP001297600"/>
    </source>
</evidence>
<protein>
    <submittedName>
        <fullName evidence="1">Helix-turn-helix domain-containing protein</fullName>
    </submittedName>
</protein>